<reference evidence="5" key="1">
    <citation type="journal article" date="2011" name="Proc. Natl. Acad. Sci. U.S.A.">
        <title>Obligate biotrophy features unraveled by the genomic analysis of rust fungi.</title>
        <authorList>
            <person name="Duplessis S."/>
            <person name="Cuomo C.A."/>
            <person name="Lin Y.-C."/>
            <person name="Aerts A."/>
            <person name="Tisserant E."/>
            <person name="Veneault-Fourrey C."/>
            <person name="Joly D.L."/>
            <person name="Hacquard S."/>
            <person name="Amselem J."/>
            <person name="Cantarel B.L."/>
            <person name="Chiu R."/>
            <person name="Coutinho P.M."/>
            <person name="Feau N."/>
            <person name="Field M."/>
            <person name="Frey P."/>
            <person name="Gelhaye E."/>
            <person name="Goldberg J."/>
            <person name="Grabherr M.G."/>
            <person name="Kodira C.D."/>
            <person name="Kohler A."/>
            <person name="Kuees U."/>
            <person name="Lindquist E.A."/>
            <person name="Lucas S.M."/>
            <person name="Mago R."/>
            <person name="Mauceli E."/>
            <person name="Morin E."/>
            <person name="Murat C."/>
            <person name="Pangilinan J.L."/>
            <person name="Park R."/>
            <person name="Pearson M."/>
            <person name="Quesneville H."/>
            <person name="Rouhier N."/>
            <person name="Sakthikumar S."/>
            <person name="Salamov A.A."/>
            <person name="Schmutz J."/>
            <person name="Selles B."/>
            <person name="Shapiro H."/>
            <person name="Tanguay P."/>
            <person name="Tuskan G.A."/>
            <person name="Henrissat B."/>
            <person name="Van de Peer Y."/>
            <person name="Rouze P."/>
            <person name="Ellis J.G."/>
            <person name="Dodds P.N."/>
            <person name="Schein J.E."/>
            <person name="Zhong S."/>
            <person name="Hamelin R.C."/>
            <person name="Grigoriev I.V."/>
            <person name="Szabo L.J."/>
            <person name="Martin F."/>
        </authorList>
    </citation>
    <scope>NUCLEOTIDE SEQUENCE [LARGE SCALE GENOMIC DNA]</scope>
    <source>
        <strain evidence="5">98AG31 / pathotype 3-4-7</strain>
    </source>
</reference>
<dbReference type="InterPro" id="IPR001878">
    <property type="entry name" value="Znf_CCHC"/>
</dbReference>
<name>F4S0A3_MELLP</name>
<gene>
    <name evidence="4" type="ORF">MELLADRAFT_66712</name>
</gene>
<keyword evidence="1" id="KW-0862">Zinc</keyword>
<proteinExistence type="predicted"/>
<accession>F4S0A3</accession>
<dbReference type="PROSITE" id="PS50158">
    <property type="entry name" value="ZF_CCHC"/>
    <property type="match status" value="1"/>
</dbReference>
<keyword evidence="1" id="KW-0863">Zinc-finger</keyword>
<sequence>MSSTARFNIFLPAMGMKITPKNDYTKHNLVRRPDLITPGMSARRASDFSFLEIPDSAMPEVKHGVDQCFTCSMYGHVFVDCPIKGSKPREDFNDWRLVANGKVYSCLALWPHLAVQRAIAASPLFKVPVPPSAVSRSLSITATASYHHGTSLPSKRKLSPNAEQTYSVASAQPSSTAVNALCSPHDEGRQLICRPGQVGVPSQSNRGAGGNLHIRVPEMSEILRKNDRDGKFQPRRARSKSCSSMIRICMKPLPYNGISRHIKCKTCSLQCVGLDNCSIVLESLHDFARQKPNSFVANYAVQQRSCELLTDAELNAFRGYVAWACNTSTCLDVASRLKPLISFQPSSMGVSGERNVSPAESISLFVS</sequence>
<feature type="compositionally biased region" description="Polar residues" evidence="2">
    <location>
        <begin position="161"/>
        <end position="171"/>
    </location>
</feature>
<keyword evidence="5" id="KW-1185">Reference proteome</keyword>
<dbReference type="GO" id="GO:0008270">
    <property type="term" value="F:zinc ion binding"/>
    <property type="evidence" value="ECO:0007669"/>
    <property type="project" value="UniProtKB-KW"/>
</dbReference>
<dbReference type="InParanoid" id="F4S0A3"/>
<feature type="region of interest" description="Disordered" evidence="2">
    <location>
        <begin position="148"/>
        <end position="171"/>
    </location>
</feature>
<dbReference type="VEuPathDB" id="FungiDB:MELLADRAFT_66712"/>
<feature type="domain" description="CCHC-type" evidence="3">
    <location>
        <begin position="68"/>
        <end position="82"/>
    </location>
</feature>
<dbReference type="RefSeq" id="XP_007414808.1">
    <property type="nucleotide sequence ID" value="XM_007414746.1"/>
</dbReference>
<protein>
    <recommendedName>
        <fullName evidence="3">CCHC-type domain-containing protein</fullName>
    </recommendedName>
</protein>
<dbReference type="EMBL" id="GL883134">
    <property type="protein sequence ID" value="EGG01974.1"/>
    <property type="molecule type" value="Genomic_DNA"/>
</dbReference>
<evidence type="ECO:0000313" key="5">
    <source>
        <dbReference type="Proteomes" id="UP000001072"/>
    </source>
</evidence>
<dbReference type="KEGG" id="mlr:MELLADRAFT_66712"/>
<dbReference type="GO" id="GO:0003676">
    <property type="term" value="F:nucleic acid binding"/>
    <property type="evidence" value="ECO:0007669"/>
    <property type="project" value="InterPro"/>
</dbReference>
<evidence type="ECO:0000256" key="1">
    <source>
        <dbReference type="PROSITE-ProRule" id="PRU00047"/>
    </source>
</evidence>
<evidence type="ECO:0000313" key="4">
    <source>
        <dbReference type="EMBL" id="EGG01974.1"/>
    </source>
</evidence>
<organism evidence="5">
    <name type="scientific">Melampsora larici-populina (strain 98AG31 / pathotype 3-4-7)</name>
    <name type="common">Poplar leaf rust fungus</name>
    <dbReference type="NCBI Taxonomy" id="747676"/>
    <lineage>
        <taxon>Eukaryota</taxon>
        <taxon>Fungi</taxon>
        <taxon>Dikarya</taxon>
        <taxon>Basidiomycota</taxon>
        <taxon>Pucciniomycotina</taxon>
        <taxon>Pucciniomycetes</taxon>
        <taxon>Pucciniales</taxon>
        <taxon>Melampsoraceae</taxon>
        <taxon>Melampsora</taxon>
    </lineage>
</organism>
<evidence type="ECO:0000259" key="3">
    <source>
        <dbReference type="PROSITE" id="PS50158"/>
    </source>
</evidence>
<dbReference type="HOGENOM" id="CLU_754556_0_0_1"/>
<keyword evidence="1" id="KW-0479">Metal-binding</keyword>
<dbReference type="Proteomes" id="UP000001072">
    <property type="component" value="Unassembled WGS sequence"/>
</dbReference>
<evidence type="ECO:0000256" key="2">
    <source>
        <dbReference type="SAM" id="MobiDB-lite"/>
    </source>
</evidence>
<dbReference type="AlphaFoldDB" id="F4S0A3"/>
<dbReference type="GeneID" id="18930683"/>